<keyword evidence="3" id="KW-0804">Transcription</keyword>
<dbReference type="SUPFAM" id="SSF48008">
    <property type="entry name" value="GntR ligand-binding domain-like"/>
    <property type="match status" value="1"/>
</dbReference>
<name>A0ABQ3H6Y9_9NEIS</name>
<proteinExistence type="predicted"/>
<dbReference type="PANTHER" id="PTHR43537:SF41">
    <property type="entry name" value="TRANSCRIPTIONAL REGULATORY PROTEIN"/>
    <property type="match status" value="1"/>
</dbReference>
<keyword evidence="1" id="KW-0805">Transcription regulation</keyword>
<dbReference type="PROSITE" id="PS50949">
    <property type="entry name" value="HTH_GNTR"/>
    <property type="match status" value="1"/>
</dbReference>
<dbReference type="SMART" id="SM00345">
    <property type="entry name" value="HTH_GNTR"/>
    <property type="match status" value="1"/>
</dbReference>
<organism evidence="6 7">
    <name type="scientific">Vogesella fluminis</name>
    <dbReference type="NCBI Taxonomy" id="1069161"/>
    <lineage>
        <taxon>Bacteria</taxon>
        <taxon>Pseudomonadati</taxon>
        <taxon>Pseudomonadota</taxon>
        <taxon>Betaproteobacteria</taxon>
        <taxon>Neisseriales</taxon>
        <taxon>Chromobacteriaceae</taxon>
        <taxon>Vogesella</taxon>
    </lineage>
</organism>
<dbReference type="CDD" id="cd07377">
    <property type="entry name" value="WHTH_GntR"/>
    <property type="match status" value="1"/>
</dbReference>
<dbReference type="Gene3D" id="1.20.120.530">
    <property type="entry name" value="GntR ligand-binding domain-like"/>
    <property type="match status" value="1"/>
</dbReference>
<dbReference type="InterPro" id="IPR036390">
    <property type="entry name" value="WH_DNA-bd_sf"/>
</dbReference>
<dbReference type="Proteomes" id="UP000662678">
    <property type="component" value="Unassembled WGS sequence"/>
</dbReference>
<protein>
    <submittedName>
        <fullName evidence="6">GntR family transcriptional regulator</fullName>
    </submittedName>
</protein>
<feature type="domain" description="HTH gntR-type" evidence="5">
    <location>
        <begin position="16"/>
        <end position="83"/>
    </location>
</feature>
<keyword evidence="2" id="KW-0238">DNA-binding</keyword>
<dbReference type="Pfam" id="PF07729">
    <property type="entry name" value="FCD"/>
    <property type="match status" value="1"/>
</dbReference>
<dbReference type="PRINTS" id="PR00035">
    <property type="entry name" value="HTHGNTR"/>
</dbReference>
<dbReference type="Gene3D" id="1.10.10.10">
    <property type="entry name" value="Winged helix-like DNA-binding domain superfamily/Winged helix DNA-binding domain"/>
    <property type="match status" value="1"/>
</dbReference>
<evidence type="ECO:0000256" key="4">
    <source>
        <dbReference type="SAM" id="MobiDB-lite"/>
    </source>
</evidence>
<evidence type="ECO:0000313" key="7">
    <source>
        <dbReference type="Proteomes" id="UP000662678"/>
    </source>
</evidence>
<dbReference type="InterPro" id="IPR000524">
    <property type="entry name" value="Tscrpt_reg_HTH_GntR"/>
</dbReference>
<dbReference type="InterPro" id="IPR011711">
    <property type="entry name" value="GntR_C"/>
</dbReference>
<evidence type="ECO:0000313" key="6">
    <source>
        <dbReference type="EMBL" id="GHD73799.1"/>
    </source>
</evidence>
<evidence type="ECO:0000256" key="2">
    <source>
        <dbReference type="ARBA" id="ARBA00023125"/>
    </source>
</evidence>
<sequence length="253" mass="28544">MKEVTMSQESKDSAPLSLTTIATDAIRQRILAGEWADGSQLRQEALSRELGMSRVPVREALRQLEAEGLVNIEDNKGAVVSQLSLPEIVELLRVRVLLECDVLLEAIPRQSSADIAEAEALLAKFEIALRDKDISAWGILNAQFHMALYRAAGRDQTLAIIEQLHNRTDRYTRMQILLTGFNDRAHHEHTRLLELCKQKDAISAAAFLRQHIMNAEEALEAWYRAQAGQQKTSRRKKKSLPEPGHKDTDKTLF</sequence>
<gene>
    <name evidence="6" type="primary">hypR</name>
    <name evidence="6" type="ORF">GCM10011419_09180</name>
</gene>
<evidence type="ECO:0000256" key="3">
    <source>
        <dbReference type="ARBA" id="ARBA00023163"/>
    </source>
</evidence>
<dbReference type="SMART" id="SM00895">
    <property type="entry name" value="FCD"/>
    <property type="match status" value="1"/>
</dbReference>
<keyword evidence="7" id="KW-1185">Reference proteome</keyword>
<dbReference type="InterPro" id="IPR008920">
    <property type="entry name" value="TF_FadR/GntR_C"/>
</dbReference>
<dbReference type="SUPFAM" id="SSF46785">
    <property type="entry name" value="Winged helix' DNA-binding domain"/>
    <property type="match status" value="1"/>
</dbReference>
<dbReference type="PANTHER" id="PTHR43537">
    <property type="entry name" value="TRANSCRIPTIONAL REGULATOR, GNTR FAMILY"/>
    <property type="match status" value="1"/>
</dbReference>
<evidence type="ECO:0000256" key="1">
    <source>
        <dbReference type="ARBA" id="ARBA00023015"/>
    </source>
</evidence>
<feature type="compositionally biased region" description="Basic and acidic residues" evidence="4">
    <location>
        <begin position="239"/>
        <end position="253"/>
    </location>
</feature>
<reference evidence="7" key="1">
    <citation type="journal article" date="2019" name="Int. J. Syst. Evol. Microbiol.">
        <title>The Global Catalogue of Microorganisms (GCM) 10K type strain sequencing project: providing services to taxonomists for standard genome sequencing and annotation.</title>
        <authorList>
            <consortium name="The Broad Institute Genomics Platform"/>
            <consortium name="The Broad Institute Genome Sequencing Center for Infectious Disease"/>
            <person name="Wu L."/>
            <person name="Ma J."/>
        </authorList>
    </citation>
    <scope>NUCLEOTIDE SEQUENCE [LARGE SCALE GENOMIC DNA]</scope>
    <source>
        <strain evidence="7">KCTC 23713</strain>
    </source>
</reference>
<dbReference type="EMBL" id="BMYP01000009">
    <property type="protein sequence ID" value="GHD73799.1"/>
    <property type="molecule type" value="Genomic_DNA"/>
</dbReference>
<comment type="caution">
    <text evidence="6">The sequence shown here is derived from an EMBL/GenBank/DDBJ whole genome shotgun (WGS) entry which is preliminary data.</text>
</comment>
<feature type="region of interest" description="Disordered" evidence="4">
    <location>
        <begin position="227"/>
        <end position="253"/>
    </location>
</feature>
<evidence type="ECO:0000259" key="5">
    <source>
        <dbReference type="PROSITE" id="PS50949"/>
    </source>
</evidence>
<dbReference type="InterPro" id="IPR036388">
    <property type="entry name" value="WH-like_DNA-bd_sf"/>
</dbReference>
<accession>A0ABQ3H6Y9</accession>
<dbReference type="Pfam" id="PF00392">
    <property type="entry name" value="GntR"/>
    <property type="match status" value="1"/>
</dbReference>